<proteinExistence type="predicted"/>
<reference evidence="1 2" key="1">
    <citation type="submission" date="2023-11" db="EMBL/GenBank/DDBJ databases">
        <title>An acidophilic fungus is an integral part of prey digestion in a carnivorous sundew plant.</title>
        <authorList>
            <person name="Tsai I.J."/>
        </authorList>
    </citation>
    <scope>NUCLEOTIDE SEQUENCE [LARGE SCALE GENOMIC DNA]</scope>
    <source>
        <strain evidence="1">169a</strain>
    </source>
</reference>
<keyword evidence="2" id="KW-1185">Reference proteome</keyword>
<dbReference type="Proteomes" id="UP001303373">
    <property type="component" value="Chromosome 8"/>
</dbReference>
<accession>A0AAQ3R623</accession>
<evidence type="ECO:0000313" key="2">
    <source>
        <dbReference type="Proteomes" id="UP001303373"/>
    </source>
</evidence>
<name>A0AAQ3R623_9PEZI</name>
<gene>
    <name evidence="1" type="ORF">R9X50_00557400</name>
</gene>
<protein>
    <submittedName>
        <fullName evidence="1">Uncharacterized protein</fullName>
    </submittedName>
</protein>
<organism evidence="1 2">
    <name type="scientific">Acrodontium crateriforme</name>
    <dbReference type="NCBI Taxonomy" id="150365"/>
    <lineage>
        <taxon>Eukaryota</taxon>
        <taxon>Fungi</taxon>
        <taxon>Dikarya</taxon>
        <taxon>Ascomycota</taxon>
        <taxon>Pezizomycotina</taxon>
        <taxon>Dothideomycetes</taxon>
        <taxon>Dothideomycetidae</taxon>
        <taxon>Mycosphaerellales</taxon>
        <taxon>Teratosphaeriaceae</taxon>
        <taxon>Acrodontium</taxon>
    </lineage>
</organism>
<dbReference type="AlphaFoldDB" id="A0AAQ3R623"/>
<evidence type="ECO:0000313" key="1">
    <source>
        <dbReference type="EMBL" id="WPH02706.1"/>
    </source>
</evidence>
<sequence length="103" mass="11672">MVAFSSFRICSRQLQNSGYKTHLSLFSAIFLTFHSTTTLYSEPAFVRIAKMKLLTLAFTLLLALAVDARPTGQEASTESEVKHDWNSAVWSNFVKSYVFLEEK</sequence>
<dbReference type="EMBL" id="CP138587">
    <property type="protein sequence ID" value="WPH02706.1"/>
    <property type="molecule type" value="Genomic_DNA"/>
</dbReference>